<organism evidence="2 3">
    <name type="scientific">Streptomyces similanensis</name>
    <dbReference type="NCBI Taxonomy" id="1274988"/>
    <lineage>
        <taxon>Bacteria</taxon>
        <taxon>Bacillati</taxon>
        <taxon>Actinomycetota</taxon>
        <taxon>Actinomycetes</taxon>
        <taxon>Kitasatosporales</taxon>
        <taxon>Streptomycetaceae</taxon>
        <taxon>Streptomyces</taxon>
    </lineage>
</organism>
<evidence type="ECO:0000313" key="3">
    <source>
        <dbReference type="Proteomes" id="UP001500124"/>
    </source>
</evidence>
<dbReference type="Proteomes" id="UP001500124">
    <property type="component" value="Unassembled WGS sequence"/>
</dbReference>
<evidence type="ECO:0000313" key="2">
    <source>
        <dbReference type="EMBL" id="GAA5043583.1"/>
    </source>
</evidence>
<comment type="caution">
    <text evidence="2">The sequence shown here is derived from an EMBL/GenBank/DDBJ whole genome shotgun (WGS) entry which is preliminary data.</text>
</comment>
<evidence type="ECO:0000256" key="1">
    <source>
        <dbReference type="SAM" id="MobiDB-lite"/>
    </source>
</evidence>
<feature type="compositionally biased region" description="Basic and acidic residues" evidence="1">
    <location>
        <begin position="218"/>
        <end position="231"/>
    </location>
</feature>
<accession>A0ABP9JWC8</accession>
<feature type="region of interest" description="Disordered" evidence="1">
    <location>
        <begin position="206"/>
        <end position="231"/>
    </location>
</feature>
<dbReference type="RefSeq" id="WP_345666814.1">
    <property type="nucleotide sequence ID" value="NZ_BAABKC010000007.1"/>
</dbReference>
<sequence length="231" mass="25071">MPPTRGPSGATAPDDGVQFATRVLGLTHISVRLLPSSEVGPEPLDIPCSGHNVYVDLMADGTVPVILRALRAEVVSREEFQPDGVVIAPLPGPSVSFAEDLADARRRGLENYQPMLVPDHEILLDETPPVVRTAVGDTGHPLHPSSALPLTVPVGETRRVVVAPHTEDRRLLTWRLTAEVTYAGNRAEPAWTLKTTAETTMRVFTPGGSEGRFSPAHDVSDHWAPVDRRRR</sequence>
<gene>
    <name evidence="2" type="ORF">GCM10023336_05270</name>
</gene>
<evidence type="ECO:0008006" key="4">
    <source>
        <dbReference type="Google" id="ProtNLM"/>
    </source>
</evidence>
<dbReference type="EMBL" id="BAABKC010000007">
    <property type="protein sequence ID" value="GAA5043583.1"/>
    <property type="molecule type" value="Genomic_DNA"/>
</dbReference>
<keyword evidence="3" id="KW-1185">Reference proteome</keyword>
<proteinExistence type="predicted"/>
<protein>
    <recommendedName>
        <fullName evidence="4">DUF4139 domain-containing protein</fullName>
    </recommendedName>
</protein>
<reference evidence="3" key="1">
    <citation type="journal article" date="2019" name="Int. J. Syst. Evol. Microbiol.">
        <title>The Global Catalogue of Microorganisms (GCM) 10K type strain sequencing project: providing services to taxonomists for standard genome sequencing and annotation.</title>
        <authorList>
            <consortium name="The Broad Institute Genomics Platform"/>
            <consortium name="The Broad Institute Genome Sequencing Center for Infectious Disease"/>
            <person name="Wu L."/>
            <person name="Ma J."/>
        </authorList>
    </citation>
    <scope>NUCLEOTIDE SEQUENCE [LARGE SCALE GENOMIC DNA]</scope>
    <source>
        <strain evidence="3">JCM 18410</strain>
    </source>
</reference>
<name>A0ABP9JWC8_9ACTN</name>